<dbReference type="Pfam" id="PF00581">
    <property type="entry name" value="Rhodanese"/>
    <property type="match status" value="1"/>
</dbReference>
<dbReference type="Gene3D" id="3.40.250.10">
    <property type="entry name" value="Rhodanese-like domain"/>
    <property type="match status" value="1"/>
</dbReference>
<sequence length="102" mass="11272">MLDAIKNLFGMDKTDYADLVKQGAVIVDVRSKREYEEGHIKNSLNIPVDQLDKNLSKLSKDKTIITCCASGMRSASAKSILQNNGYKNVHNGGGWMSLNNKI</sequence>
<keyword evidence="3" id="KW-1185">Reference proteome</keyword>
<proteinExistence type="predicted"/>
<dbReference type="AlphaFoldDB" id="A0A1I0Q807"/>
<dbReference type="GO" id="GO:0016740">
    <property type="term" value="F:transferase activity"/>
    <property type="evidence" value="ECO:0007669"/>
    <property type="project" value="UniProtKB-KW"/>
</dbReference>
<gene>
    <name evidence="2" type="ORF">SAMN05421841_1721</name>
</gene>
<protein>
    <submittedName>
        <fullName evidence="2">Rhodanese-related sulfurtransferase</fullName>
    </submittedName>
</protein>
<dbReference type="SUPFAM" id="SSF52821">
    <property type="entry name" value="Rhodanese/Cell cycle control phosphatase"/>
    <property type="match status" value="1"/>
</dbReference>
<dbReference type="RefSeq" id="WP_089791568.1">
    <property type="nucleotide sequence ID" value="NZ_FOIU01000001.1"/>
</dbReference>
<dbReference type="PANTHER" id="PTHR43031:SF1">
    <property type="entry name" value="PYRIDINE NUCLEOTIDE-DISULPHIDE OXIDOREDUCTASE"/>
    <property type="match status" value="1"/>
</dbReference>
<dbReference type="SMART" id="SM00450">
    <property type="entry name" value="RHOD"/>
    <property type="match status" value="1"/>
</dbReference>
<evidence type="ECO:0000313" key="2">
    <source>
        <dbReference type="EMBL" id="SEW22957.1"/>
    </source>
</evidence>
<reference evidence="3" key="1">
    <citation type="submission" date="2016-10" db="EMBL/GenBank/DDBJ databases">
        <authorList>
            <person name="Varghese N."/>
            <person name="Submissions S."/>
        </authorList>
    </citation>
    <scope>NUCLEOTIDE SEQUENCE [LARGE SCALE GENOMIC DNA]</scope>
    <source>
        <strain evidence="3">DSM 17724</strain>
    </source>
</reference>
<organism evidence="2 3">
    <name type="scientific">Chryseobacterium wanjuense</name>
    <dbReference type="NCBI Taxonomy" id="356305"/>
    <lineage>
        <taxon>Bacteria</taxon>
        <taxon>Pseudomonadati</taxon>
        <taxon>Bacteroidota</taxon>
        <taxon>Flavobacteriia</taxon>
        <taxon>Flavobacteriales</taxon>
        <taxon>Weeksellaceae</taxon>
        <taxon>Chryseobacterium group</taxon>
        <taxon>Chryseobacterium</taxon>
    </lineage>
</organism>
<dbReference type="OrthoDB" id="9800872at2"/>
<feature type="domain" description="Rhodanese" evidence="1">
    <location>
        <begin position="20"/>
        <end position="100"/>
    </location>
</feature>
<dbReference type="PROSITE" id="PS50206">
    <property type="entry name" value="RHODANESE_3"/>
    <property type="match status" value="1"/>
</dbReference>
<keyword evidence="2" id="KW-0808">Transferase</keyword>
<dbReference type="FunFam" id="3.40.250.10:FF:000049">
    <property type="entry name" value="Phage shock protein E"/>
    <property type="match status" value="1"/>
</dbReference>
<dbReference type="CDD" id="cd00158">
    <property type="entry name" value="RHOD"/>
    <property type="match status" value="1"/>
</dbReference>
<name>A0A1I0Q807_9FLAO</name>
<dbReference type="InterPro" id="IPR050229">
    <property type="entry name" value="GlpE_sulfurtransferase"/>
</dbReference>
<dbReference type="EMBL" id="FOIU01000001">
    <property type="protein sequence ID" value="SEW22957.1"/>
    <property type="molecule type" value="Genomic_DNA"/>
</dbReference>
<dbReference type="Proteomes" id="UP000199469">
    <property type="component" value="Unassembled WGS sequence"/>
</dbReference>
<evidence type="ECO:0000313" key="3">
    <source>
        <dbReference type="Proteomes" id="UP000199469"/>
    </source>
</evidence>
<accession>A0A1I0Q807</accession>
<dbReference type="InterPro" id="IPR036873">
    <property type="entry name" value="Rhodanese-like_dom_sf"/>
</dbReference>
<dbReference type="PANTHER" id="PTHR43031">
    <property type="entry name" value="FAD-DEPENDENT OXIDOREDUCTASE"/>
    <property type="match status" value="1"/>
</dbReference>
<evidence type="ECO:0000259" key="1">
    <source>
        <dbReference type="PROSITE" id="PS50206"/>
    </source>
</evidence>
<dbReference type="STRING" id="356305.SAMN05421841_1721"/>
<dbReference type="InterPro" id="IPR001763">
    <property type="entry name" value="Rhodanese-like_dom"/>
</dbReference>